<dbReference type="InterPro" id="IPR038076">
    <property type="entry name" value="MgtE_N_sf"/>
</dbReference>
<dbReference type="EMBL" id="RHIB01000001">
    <property type="protein sequence ID" value="RNA69592.1"/>
    <property type="molecule type" value="Genomic_DNA"/>
</dbReference>
<feature type="transmembrane region" description="Helical" evidence="2">
    <location>
        <begin position="12"/>
        <end position="35"/>
    </location>
</feature>
<evidence type="ECO:0000256" key="2">
    <source>
        <dbReference type="SAM" id="Phobius"/>
    </source>
</evidence>
<reference evidence="3 4" key="1">
    <citation type="submission" date="2018-10" db="EMBL/GenBank/DDBJ databases">
        <title>Bacillus Keqinensis sp. nov., a moderately halophilic bacterium isolated from a saline-alkaline lake.</title>
        <authorList>
            <person name="Wang H."/>
        </authorList>
    </citation>
    <scope>NUCLEOTIDE SEQUENCE [LARGE SCALE GENOMIC DNA]</scope>
    <source>
        <strain evidence="3 4">KQ-3</strain>
    </source>
</reference>
<evidence type="ECO:0000256" key="1">
    <source>
        <dbReference type="SAM" id="Coils"/>
    </source>
</evidence>
<proteinExistence type="predicted"/>
<dbReference type="Proteomes" id="UP000278746">
    <property type="component" value="Unassembled WGS sequence"/>
</dbReference>
<keyword evidence="2" id="KW-1133">Transmembrane helix</keyword>
<dbReference type="Gene3D" id="1.25.60.10">
    <property type="entry name" value="MgtE N-terminal domain-like"/>
    <property type="match status" value="1"/>
</dbReference>
<feature type="coiled-coil region" evidence="1">
    <location>
        <begin position="58"/>
        <end position="106"/>
    </location>
</feature>
<keyword evidence="1" id="KW-0175">Coiled coil</keyword>
<dbReference type="AlphaFoldDB" id="A0A3M7TXG6"/>
<name>A0A3M7TXG6_9BACI</name>
<organism evidence="3 4">
    <name type="scientific">Alteribacter keqinensis</name>
    <dbReference type="NCBI Taxonomy" id="2483800"/>
    <lineage>
        <taxon>Bacteria</taxon>
        <taxon>Bacillati</taxon>
        <taxon>Bacillota</taxon>
        <taxon>Bacilli</taxon>
        <taxon>Bacillales</taxon>
        <taxon>Bacillaceae</taxon>
        <taxon>Alteribacter</taxon>
    </lineage>
</organism>
<comment type="caution">
    <text evidence="3">The sequence shown here is derived from an EMBL/GenBank/DDBJ whole genome shotgun (WGS) entry which is preliminary data.</text>
</comment>
<sequence>METKERTNKLQAVFMLILIPVIFIVILGFVILSILHDDMKGAVLESAGSWPFVGSLIETEEEIARDALEDRIAELERENASYSNAVGSLENEIADLERIISEMEEQGPGNDPVEADEEEITGSDLEEIVRTLENMTASKAAAILANTDESDAVLYLNLMRTSNRSQILQRMDPEKAAVLMSLMKN</sequence>
<dbReference type="RefSeq" id="WP_122897109.1">
    <property type="nucleotide sequence ID" value="NZ_RHIB01000001.1"/>
</dbReference>
<accession>A0A3M7TXG6</accession>
<dbReference type="SUPFAM" id="SSF158791">
    <property type="entry name" value="MgtE N-terminal domain-like"/>
    <property type="match status" value="1"/>
</dbReference>
<gene>
    <name evidence="3" type="ORF">EBO34_06550</name>
</gene>
<keyword evidence="4" id="KW-1185">Reference proteome</keyword>
<evidence type="ECO:0000313" key="4">
    <source>
        <dbReference type="Proteomes" id="UP000278746"/>
    </source>
</evidence>
<keyword evidence="2" id="KW-0472">Membrane</keyword>
<evidence type="ECO:0008006" key="5">
    <source>
        <dbReference type="Google" id="ProtNLM"/>
    </source>
</evidence>
<dbReference type="OrthoDB" id="2888242at2"/>
<evidence type="ECO:0000313" key="3">
    <source>
        <dbReference type="EMBL" id="RNA69592.1"/>
    </source>
</evidence>
<protein>
    <recommendedName>
        <fullName evidence="5">Flagellar motility protein MotE, a chaperone for MotC folding</fullName>
    </recommendedName>
</protein>
<keyword evidence="2" id="KW-0812">Transmembrane</keyword>